<evidence type="ECO:0000313" key="1">
    <source>
        <dbReference type="EMBL" id="RCN37376.1"/>
    </source>
</evidence>
<gene>
    <name evidence="1" type="ORF">ANCCAN_16719</name>
</gene>
<dbReference type="OrthoDB" id="5872865at2759"/>
<dbReference type="EMBL" id="JOJR01000474">
    <property type="protein sequence ID" value="RCN37376.1"/>
    <property type="molecule type" value="Genomic_DNA"/>
</dbReference>
<keyword evidence="2" id="KW-1185">Reference proteome</keyword>
<accession>A0A368FYV1</accession>
<dbReference type="AlphaFoldDB" id="A0A368FYV1"/>
<name>A0A368FYV1_ANCCA</name>
<dbReference type="Proteomes" id="UP000252519">
    <property type="component" value="Unassembled WGS sequence"/>
</dbReference>
<evidence type="ECO:0000313" key="2">
    <source>
        <dbReference type="Proteomes" id="UP000252519"/>
    </source>
</evidence>
<proteinExistence type="predicted"/>
<reference evidence="1 2" key="1">
    <citation type="submission" date="2014-10" db="EMBL/GenBank/DDBJ databases">
        <title>Draft genome of the hookworm Ancylostoma caninum.</title>
        <authorList>
            <person name="Mitreva M."/>
        </authorList>
    </citation>
    <scope>NUCLEOTIDE SEQUENCE [LARGE SCALE GENOMIC DNA]</scope>
    <source>
        <strain evidence="1 2">Baltimore</strain>
    </source>
</reference>
<organism evidence="1 2">
    <name type="scientific">Ancylostoma caninum</name>
    <name type="common">Dog hookworm</name>
    <dbReference type="NCBI Taxonomy" id="29170"/>
    <lineage>
        <taxon>Eukaryota</taxon>
        <taxon>Metazoa</taxon>
        <taxon>Ecdysozoa</taxon>
        <taxon>Nematoda</taxon>
        <taxon>Chromadorea</taxon>
        <taxon>Rhabditida</taxon>
        <taxon>Rhabditina</taxon>
        <taxon>Rhabditomorpha</taxon>
        <taxon>Strongyloidea</taxon>
        <taxon>Ancylostomatidae</taxon>
        <taxon>Ancylostomatinae</taxon>
        <taxon>Ancylostoma</taxon>
    </lineage>
</organism>
<protein>
    <submittedName>
        <fullName evidence="1">Uncharacterized protein</fullName>
    </submittedName>
</protein>
<sequence length="57" mass="6300">MVAEADEIRKQGIRIIYVLVSWLYYTDPTAKARAEAVAGGVENIVSIKKFNVSACQI</sequence>
<comment type="caution">
    <text evidence="1">The sequence shown here is derived from an EMBL/GenBank/DDBJ whole genome shotgun (WGS) entry which is preliminary data.</text>
</comment>